<comment type="caution">
    <text evidence="1">The sequence shown here is derived from an EMBL/GenBank/DDBJ whole genome shotgun (WGS) entry which is preliminary data.</text>
</comment>
<dbReference type="Pfam" id="PF03357">
    <property type="entry name" value="Snf7"/>
    <property type="match status" value="1"/>
</dbReference>
<proteinExistence type="predicted"/>
<dbReference type="Proteomes" id="UP000825935">
    <property type="component" value="Chromosome 20"/>
</dbReference>
<dbReference type="GO" id="GO:0007034">
    <property type="term" value="P:vacuolar transport"/>
    <property type="evidence" value="ECO:0007669"/>
    <property type="project" value="InterPro"/>
</dbReference>
<dbReference type="OrthoDB" id="3973241at2759"/>
<accession>A0A8T2SHD1</accession>
<protein>
    <submittedName>
        <fullName evidence="1">Uncharacterized protein</fullName>
    </submittedName>
</protein>
<dbReference type="EMBL" id="CM035425">
    <property type="protein sequence ID" value="KAH7331777.1"/>
    <property type="molecule type" value="Genomic_DNA"/>
</dbReference>
<name>A0A8T2SHD1_CERRI</name>
<organism evidence="1 2">
    <name type="scientific">Ceratopteris richardii</name>
    <name type="common">Triangle waterfern</name>
    <dbReference type="NCBI Taxonomy" id="49495"/>
    <lineage>
        <taxon>Eukaryota</taxon>
        <taxon>Viridiplantae</taxon>
        <taxon>Streptophyta</taxon>
        <taxon>Embryophyta</taxon>
        <taxon>Tracheophyta</taxon>
        <taxon>Polypodiopsida</taxon>
        <taxon>Polypodiidae</taxon>
        <taxon>Polypodiales</taxon>
        <taxon>Pteridineae</taxon>
        <taxon>Pteridaceae</taxon>
        <taxon>Parkerioideae</taxon>
        <taxon>Ceratopteris</taxon>
    </lineage>
</organism>
<reference evidence="1" key="1">
    <citation type="submission" date="2021-08" db="EMBL/GenBank/DDBJ databases">
        <title>WGS assembly of Ceratopteris richardii.</title>
        <authorList>
            <person name="Marchant D.B."/>
            <person name="Chen G."/>
            <person name="Jenkins J."/>
            <person name="Shu S."/>
            <person name="Leebens-Mack J."/>
            <person name="Grimwood J."/>
            <person name="Schmutz J."/>
            <person name="Soltis P."/>
            <person name="Soltis D."/>
            <person name="Chen Z.-H."/>
        </authorList>
    </citation>
    <scope>NUCLEOTIDE SEQUENCE</scope>
    <source>
        <strain evidence="1">Whitten #5841</strain>
        <tissue evidence="1">Leaf</tissue>
    </source>
</reference>
<dbReference type="AlphaFoldDB" id="A0A8T2SHD1"/>
<dbReference type="InterPro" id="IPR005024">
    <property type="entry name" value="Snf7_fam"/>
</dbReference>
<evidence type="ECO:0000313" key="2">
    <source>
        <dbReference type="Proteomes" id="UP000825935"/>
    </source>
</evidence>
<sequence length="126" mass="14252">MRNIFRSRKRSTSKIRSASTAALQHIEQIVQRHEFIEKKICKLDAELLSLGEQIKKARPGPTQGALKDHALIVLKQKRRYEAQKVMLEGQKGKLERALSAAAEELHMQKKPVSIAGGIVLSLMHYL</sequence>
<gene>
    <name evidence="1" type="ORF">KP509_20G050000</name>
</gene>
<keyword evidence="2" id="KW-1185">Reference proteome</keyword>
<evidence type="ECO:0000313" key="1">
    <source>
        <dbReference type="EMBL" id="KAH7331777.1"/>
    </source>
</evidence>